<dbReference type="Gene3D" id="3.90.1200.10">
    <property type="match status" value="1"/>
</dbReference>
<dbReference type="SUPFAM" id="SSF56112">
    <property type="entry name" value="Protein kinase-like (PK-like)"/>
    <property type="match status" value="1"/>
</dbReference>
<dbReference type="InterPro" id="IPR011009">
    <property type="entry name" value="Kinase-like_dom_sf"/>
</dbReference>
<sequence>MDNQKDIIFSDSGEVTNGIPHSKEIIYVGRNGNRIERVRLELKAPITSYIYKPLTNYSSIGKEVWVQEHISSRIPEVRVPQISYYSKSNDPEHYWMVLEDLGEVEHPFGVDVLLKTAELIPYWHRLPKELVPDAFMGHSPLVNELQLFFEEKSAVMKPILEKHGFTSDELAYIYGDMLTLLPFESETVISHGDLYPLNIAEIDHELIIFDWEYIHKNSVFWDLYSLMDITSPQYRRPVLDQTSRIDVLTRYLTARQKLEFPTKLSFIRDYHTFSALYTLWLLVLIEGDLAHDKHDRSALLQQQQESIGIMKALLNYLMSV</sequence>
<dbReference type="AlphaFoldDB" id="A0A1C0ZZC6"/>
<evidence type="ECO:0000313" key="2">
    <source>
        <dbReference type="Proteomes" id="UP000093309"/>
    </source>
</evidence>
<dbReference type="OrthoDB" id="2373207at2"/>
<accession>A0A1C0ZZC6</accession>
<keyword evidence="2" id="KW-1185">Reference proteome</keyword>
<protein>
    <submittedName>
        <fullName evidence="1">Uncharacterized protein</fullName>
    </submittedName>
</protein>
<proteinExistence type="predicted"/>
<gene>
    <name evidence="1" type="ORF">A8709_17900</name>
</gene>
<organism evidence="1 2">
    <name type="scientific">Paenibacillus pectinilyticus</name>
    <dbReference type="NCBI Taxonomy" id="512399"/>
    <lineage>
        <taxon>Bacteria</taxon>
        <taxon>Bacillati</taxon>
        <taxon>Bacillota</taxon>
        <taxon>Bacilli</taxon>
        <taxon>Bacillales</taxon>
        <taxon>Paenibacillaceae</taxon>
        <taxon>Paenibacillus</taxon>
    </lineage>
</organism>
<reference evidence="2" key="1">
    <citation type="submission" date="2016-05" db="EMBL/GenBank/DDBJ databases">
        <title>Paenibacillus oryzae. sp. nov., isolated from the rice root.</title>
        <authorList>
            <person name="Zhang J."/>
            <person name="Zhang X."/>
        </authorList>
    </citation>
    <scope>NUCLEOTIDE SEQUENCE [LARGE SCALE GENOMIC DNA]</scope>
    <source>
        <strain evidence="2">KCTC13222</strain>
    </source>
</reference>
<dbReference type="RefSeq" id="WP_065853540.1">
    <property type="nucleotide sequence ID" value="NZ_LYPC01000022.1"/>
</dbReference>
<dbReference type="Proteomes" id="UP000093309">
    <property type="component" value="Unassembled WGS sequence"/>
</dbReference>
<comment type="caution">
    <text evidence="1">The sequence shown here is derived from an EMBL/GenBank/DDBJ whole genome shotgun (WGS) entry which is preliminary data.</text>
</comment>
<dbReference type="EMBL" id="LYPC01000022">
    <property type="protein sequence ID" value="OCT13478.1"/>
    <property type="molecule type" value="Genomic_DNA"/>
</dbReference>
<dbReference type="STRING" id="512399.A8709_17900"/>
<evidence type="ECO:0000313" key="1">
    <source>
        <dbReference type="EMBL" id="OCT13478.1"/>
    </source>
</evidence>
<name>A0A1C0ZZC6_9BACL</name>